<dbReference type="PANTHER" id="PTHR12210">
    <property type="entry name" value="DULLARD PROTEIN PHOSPHATASE"/>
    <property type="match status" value="1"/>
</dbReference>
<evidence type="ECO:0000313" key="2">
    <source>
        <dbReference type="EMBL" id="QHT09546.1"/>
    </source>
</evidence>
<dbReference type="AlphaFoldDB" id="A0A6C0CXI4"/>
<dbReference type="EMBL" id="MN739512">
    <property type="protein sequence ID" value="QHT09546.1"/>
    <property type="molecule type" value="Genomic_DNA"/>
</dbReference>
<dbReference type="InterPro" id="IPR023214">
    <property type="entry name" value="HAD_sf"/>
</dbReference>
<reference evidence="2" key="1">
    <citation type="journal article" date="2020" name="Nature">
        <title>Giant virus diversity and host interactions through global metagenomics.</title>
        <authorList>
            <person name="Schulz F."/>
            <person name="Roux S."/>
            <person name="Paez-Espino D."/>
            <person name="Jungbluth S."/>
            <person name="Walsh D.A."/>
            <person name="Denef V.J."/>
            <person name="McMahon K.D."/>
            <person name="Konstantinidis K.T."/>
            <person name="Eloe-Fadrosh E.A."/>
            <person name="Kyrpides N.C."/>
            <person name="Woyke T."/>
        </authorList>
    </citation>
    <scope>NUCLEOTIDE SEQUENCE</scope>
    <source>
        <strain evidence="2">GVMAG-M-3300023174-102</strain>
    </source>
</reference>
<evidence type="ECO:0000259" key="1">
    <source>
        <dbReference type="PROSITE" id="PS50969"/>
    </source>
</evidence>
<protein>
    <recommendedName>
        <fullName evidence="1">FCP1 homology domain-containing protein</fullName>
    </recommendedName>
</protein>
<sequence length="194" mass="23252">MKLNYILDLDNTLISAVPTEEYDFKRYKDKAKQFRFENMDDYYIIFERPGLQDFLDYLFENFNVSIWTAATKDYALFIIEHIILKDHPERKIDWIFFSKHCSISKRNKKGTKDLSMLWDYYKLANYNVYNTVILDDYDEVYDTQPDNCIIAKPFEFTDNKSEKDNFLSSLIPKLERLKSSKKTLAEHLAKINKN</sequence>
<dbReference type="PROSITE" id="PS50969">
    <property type="entry name" value="FCP1"/>
    <property type="match status" value="1"/>
</dbReference>
<feature type="domain" description="FCP1 homology" evidence="1">
    <location>
        <begin position="1"/>
        <end position="177"/>
    </location>
</feature>
<organism evidence="2">
    <name type="scientific">viral metagenome</name>
    <dbReference type="NCBI Taxonomy" id="1070528"/>
    <lineage>
        <taxon>unclassified sequences</taxon>
        <taxon>metagenomes</taxon>
        <taxon>organismal metagenomes</taxon>
    </lineage>
</organism>
<dbReference type="InterPro" id="IPR050365">
    <property type="entry name" value="TIM50"/>
</dbReference>
<dbReference type="Pfam" id="PF03031">
    <property type="entry name" value="NIF"/>
    <property type="match status" value="1"/>
</dbReference>
<proteinExistence type="predicted"/>
<dbReference type="Gene3D" id="3.40.50.1000">
    <property type="entry name" value="HAD superfamily/HAD-like"/>
    <property type="match status" value="1"/>
</dbReference>
<dbReference type="InterPro" id="IPR036412">
    <property type="entry name" value="HAD-like_sf"/>
</dbReference>
<dbReference type="SUPFAM" id="SSF56784">
    <property type="entry name" value="HAD-like"/>
    <property type="match status" value="1"/>
</dbReference>
<dbReference type="InterPro" id="IPR004274">
    <property type="entry name" value="FCP1_dom"/>
</dbReference>
<name>A0A6C0CXI4_9ZZZZ</name>
<accession>A0A6C0CXI4</accession>
<dbReference type="SMART" id="SM00577">
    <property type="entry name" value="CPDc"/>
    <property type="match status" value="1"/>
</dbReference>